<evidence type="ECO:0000313" key="8">
    <source>
        <dbReference type="EMBL" id="QUC07894.1"/>
    </source>
</evidence>
<dbReference type="InterPro" id="IPR027417">
    <property type="entry name" value="P-loop_NTPase"/>
</dbReference>
<dbReference type="Gene3D" id="3.40.50.300">
    <property type="entry name" value="P-loop containing nucleotide triphosphate hydrolases"/>
    <property type="match status" value="1"/>
</dbReference>
<evidence type="ECO:0000313" key="9">
    <source>
        <dbReference type="Proteomes" id="UP000678513"/>
    </source>
</evidence>
<evidence type="ECO:0000256" key="6">
    <source>
        <dbReference type="ARBA" id="ARBA00023251"/>
    </source>
</evidence>
<sequence length="310" mass="34388">MAGRNIPIIEVKSLTKLFGKFKALDSVSFSVNEGEVHGFLGPNGAGKSTTIRTMLGIYKPTSGRLRIFGLDPIRDSPEINSQLSYIPAEAALWPSLTGQQTLDVLAGLRGSRDRRAEVKIIDILSFDPSKKVRTYSTGNFRKLLLVAAFAAPTDLLILDEPTSGLDPLMELAFQELVTDAVAQGKTILLSSHLLPEVERLCSHVTIIKNGLIVESSEMSKMKQITNMIIEMEVSPDIDIDVSQKRLASEIEINIEDIQTIRQPSRLKFAVDREKMPRVLTYLGNQGISNFTCQATSLEELFIRHYEVGER</sequence>
<comment type="similarity">
    <text evidence="2">Belongs to the ABC transporter superfamily.</text>
</comment>
<dbReference type="InterPro" id="IPR003439">
    <property type="entry name" value="ABC_transporter-like_ATP-bd"/>
</dbReference>
<keyword evidence="4" id="KW-0547">Nucleotide-binding</keyword>
<keyword evidence="5 8" id="KW-0067">ATP-binding</keyword>
<dbReference type="SMART" id="SM00382">
    <property type="entry name" value="AAA"/>
    <property type="match status" value="1"/>
</dbReference>
<evidence type="ECO:0000256" key="1">
    <source>
        <dbReference type="ARBA" id="ARBA00004202"/>
    </source>
</evidence>
<dbReference type="PROSITE" id="PS50893">
    <property type="entry name" value="ABC_TRANSPORTER_2"/>
    <property type="match status" value="1"/>
</dbReference>
<dbReference type="EMBL" id="CP072384">
    <property type="protein sequence ID" value="QUC07894.1"/>
    <property type="molecule type" value="Genomic_DNA"/>
</dbReference>
<protein>
    <submittedName>
        <fullName evidence="8">ABC transporter ATP-binding protein</fullName>
    </submittedName>
</protein>
<keyword evidence="3" id="KW-0813">Transport</keyword>
<reference evidence="8 9" key="1">
    <citation type="submission" date="2021-03" db="EMBL/GenBank/DDBJ databases">
        <title>Human Oral Microbial Genomes.</title>
        <authorList>
            <person name="Johnston C.D."/>
            <person name="Chen T."/>
            <person name="Dewhirst F.E."/>
        </authorList>
    </citation>
    <scope>NUCLEOTIDE SEQUENCE [LARGE SCALE GENOMIC DNA]</scope>
    <source>
        <strain evidence="8 9">DSMZ 100122</strain>
    </source>
</reference>
<dbReference type="PANTHER" id="PTHR42711">
    <property type="entry name" value="ABC TRANSPORTER ATP-BINDING PROTEIN"/>
    <property type="match status" value="1"/>
</dbReference>
<evidence type="ECO:0000256" key="2">
    <source>
        <dbReference type="ARBA" id="ARBA00005417"/>
    </source>
</evidence>
<evidence type="ECO:0000256" key="5">
    <source>
        <dbReference type="ARBA" id="ARBA00022840"/>
    </source>
</evidence>
<accession>A0ABX7Y4V3</accession>
<organism evidence="8 9">
    <name type="scientific">Arachnia rubra</name>
    <dbReference type="NCBI Taxonomy" id="1547448"/>
    <lineage>
        <taxon>Bacteria</taxon>
        <taxon>Bacillati</taxon>
        <taxon>Actinomycetota</taxon>
        <taxon>Actinomycetes</taxon>
        <taxon>Propionibacteriales</taxon>
        <taxon>Propionibacteriaceae</taxon>
        <taxon>Arachnia</taxon>
    </lineage>
</organism>
<dbReference type="Pfam" id="PF00005">
    <property type="entry name" value="ABC_tran"/>
    <property type="match status" value="1"/>
</dbReference>
<keyword evidence="6" id="KW-0046">Antibiotic resistance</keyword>
<dbReference type="PANTHER" id="PTHR42711:SF5">
    <property type="entry name" value="ABC TRANSPORTER ATP-BINDING PROTEIN NATA"/>
    <property type="match status" value="1"/>
</dbReference>
<comment type="subcellular location">
    <subcellularLocation>
        <location evidence="1">Cell membrane</location>
        <topology evidence="1">Peripheral membrane protein</topology>
    </subcellularLocation>
</comment>
<dbReference type="InterPro" id="IPR003593">
    <property type="entry name" value="AAA+_ATPase"/>
</dbReference>
<evidence type="ECO:0000259" key="7">
    <source>
        <dbReference type="PROSITE" id="PS50893"/>
    </source>
</evidence>
<dbReference type="GO" id="GO:0005524">
    <property type="term" value="F:ATP binding"/>
    <property type="evidence" value="ECO:0007669"/>
    <property type="project" value="UniProtKB-KW"/>
</dbReference>
<dbReference type="RefSeq" id="WP_212323075.1">
    <property type="nucleotide sequence ID" value="NZ_CP072384.1"/>
</dbReference>
<dbReference type="SUPFAM" id="SSF52540">
    <property type="entry name" value="P-loop containing nucleoside triphosphate hydrolases"/>
    <property type="match status" value="1"/>
</dbReference>
<dbReference type="CDD" id="cd03230">
    <property type="entry name" value="ABC_DR_subfamily_A"/>
    <property type="match status" value="1"/>
</dbReference>
<keyword evidence="9" id="KW-1185">Reference proteome</keyword>
<evidence type="ECO:0000256" key="3">
    <source>
        <dbReference type="ARBA" id="ARBA00022448"/>
    </source>
</evidence>
<gene>
    <name evidence="8" type="ORF">J5A65_13415</name>
</gene>
<dbReference type="Proteomes" id="UP000678513">
    <property type="component" value="Chromosome"/>
</dbReference>
<feature type="domain" description="ABC transporter" evidence="7">
    <location>
        <begin position="9"/>
        <end position="234"/>
    </location>
</feature>
<evidence type="ECO:0000256" key="4">
    <source>
        <dbReference type="ARBA" id="ARBA00022741"/>
    </source>
</evidence>
<name>A0ABX7Y4V3_9ACTN</name>
<dbReference type="InterPro" id="IPR050763">
    <property type="entry name" value="ABC_transporter_ATP-binding"/>
</dbReference>
<proteinExistence type="inferred from homology"/>